<keyword evidence="4" id="KW-0812">Transmembrane</keyword>
<dbReference type="AlphaFoldDB" id="A0A382VTG2"/>
<organism evidence="5">
    <name type="scientific">marine metagenome</name>
    <dbReference type="NCBI Taxonomy" id="408172"/>
    <lineage>
        <taxon>unclassified sequences</taxon>
        <taxon>metagenomes</taxon>
        <taxon>ecological metagenomes</taxon>
    </lineage>
</organism>
<name>A0A382VTG2_9ZZZZ</name>
<dbReference type="PANTHER" id="PTHR43163:SF6">
    <property type="entry name" value="DIPEPTIDE TRANSPORT SYSTEM PERMEASE PROTEIN DPPB-RELATED"/>
    <property type="match status" value="1"/>
</dbReference>
<reference evidence="5" key="1">
    <citation type="submission" date="2018-05" db="EMBL/GenBank/DDBJ databases">
        <authorList>
            <person name="Lanie J.A."/>
            <person name="Ng W.-L."/>
            <person name="Kazmierczak K.M."/>
            <person name="Andrzejewski T.M."/>
            <person name="Davidsen T.M."/>
            <person name="Wayne K.J."/>
            <person name="Tettelin H."/>
            <person name="Glass J.I."/>
            <person name="Rusch D."/>
            <person name="Podicherti R."/>
            <person name="Tsui H.-C.T."/>
            <person name="Winkler M.E."/>
        </authorList>
    </citation>
    <scope>NUCLEOTIDE SEQUENCE</scope>
</reference>
<evidence type="ECO:0000256" key="4">
    <source>
        <dbReference type="SAM" id="Phobius"/>
    </source>
</evidence>
<keyword evidence="3" id="KW-1003">Cell membrane</keyword>
<evidence type="ECO:0000313" key="5">
    <source>
        <dbReference type="EMBL" id="SVD49797.1"/>
    </source>
</evidence>
<feature type="transmembrane region" description="Helical" evidence="4">
    <location>
        <begin position="9"/>
        <end position="30"/>
    </location>
</feature>
<dbReference type="EMBL" id="UINC01154482">
    <property type="protein sequence ID" value="SVD49797.1"/>
    <property type="molecule type" value="Genomic_DNA"/>
</dbReference>
<accession>A0A382VTG2</accession>
<feature type="non-terminal residue" evidence="5">
    <location>
        <position position="69"/>
    </location>
</feature>
<evidence type="ECO:0000256" key="3">
    <source>
        <dbReference type="ARBA" id="ARBA00022475"/>
    </source>
</evidence>
<keyword evidence="4" id="KW-1133">Transmembrane helix</keyword>
<dbReference type="PANTHER" id="PTHR43163">
    <property type="entry name" value="DIPEPTIDE TRANSPORT SYSTEM PERMEASE PROTEIN DPPB-RELATED"/>
    <property type="match status" value="1"/>
</dbReference>
<dbReference type="GO" id="GO:0005886">
    <property type="term" value="C:plasma membrane"/>
    <property type="evidence" value="ECO:0007669"/>
    <property type="project" value="UniProtKB-SubCell"/>
</dbReference>
<sequence>MTQYILKRFLLIVPTILGAGILVFFLMRVIPGDICLIRWLDFGTHKDLALLHLCRDELGLNDPLYLQFF</sequence>
<evidence type="ECO:0008006" key="6">
    <source>
        <dbReference type="Google" id="ProtNLM"/>
    </source>
</evidence>
<evidence type="ECO:0000256" key="1">
    <source>
        <dbReference type="ARBA" id="ARBA00004651"/>
    </source>
</evidence>
<keyword evidence="4" id="KW-0472">Membrane</keyword>
<gene>
    <name evidence="5" type="ORF">METZ01_LOCUS402651</name>
</gene>
<proteinExistence type="predicted"/>
<protein>
    <recommendedName>
        <fullName evidence="6">ABC transmembrane type-1 domain-containing protein</fullName>
    </recommendedName>
</protein>
<evidence type="ECO:0000256" key="2">
    <source>
        <dbReference type="ARBA" id="ARBA00022448"/>
    </source>
</evidence>
<comment type="subcellular location">
    <subcellularLocation>
        <location evidence="1">Cell membrane</location>
        <topology evidence="1">Multi-pass membrane protein</topology>
    </subcellularLocation>
</comment>
<keyword evidence="2" id="KW-0813">Transport</keyword>